<keyword evidence="5 10" id="KW-0812">Transmembrane</keyword>
<dbReference type="InterPro" id="IPR036942">
    <property type="entry name" value="Beta-barrel_TonB_sf"/>
</dbReference>
<feature type="signal peptide" evidence="13">
    <location>
        <begin position="1"/>
        <end position="34"/>
    </location>
</feature>
<dbReference type="GO" id="GO:0015344">
    <property type="term" value="F:siderophore uptake transmembrane transporter activity"/>
    <property type="evidence" value="ECO:0007669"/>
    <property type="project" value="TreeGrafter"/>
</dbReference>
<dbReference type="Gene3D" id="2.170.130.10">
    <property type="entry name" value="TonB-dependent receptor, plug domain"/>
    <property type="match status" value="1"/>
</dbReference>
<organism evidence="16 17">
    <name type="scientific">Formivibrio citricus</name>
    <dbReference type="NCBI Taxonomy" id="83765"/>
    <lineage>
        <taxon>Bacteria</taxon>
        <taxon>Pseudomonadati</taxon>
        <taxon>Pseudomonadota</taxon>
        <taxon>Betaproteobacteria</taxon>
        <taxon>Neisseriales</taxon>
        <taxon>Chitinibacteraceae</taxon>
        <taxon>Formivibrio</taxon>
    </lineage>
</organism>
<evidence type="ECO:0000313" key="16">
    <source>
        <dbReference type="EMBL" id="SFN88852.1"/>
    </source>
</evidence>
<evidence type="ECO:0000256" key="1">
    <source>
        <dbReference type="ARBA" id="ARBA00004571"/>
    </source>
</evidence>
<feature type="compositionally biased region" description="Low complexity" evidence="12">
    <location>
        <begin position="419"/>
        <end position="432"/>
    </location>
</feature>
<dbReference type="InterPro" id="IPR000531">
    <property type="entry name" value="Beta-barrel_TonB"/>
</dbReference>
<evidence type="ECO:0000256" key="4">
    <source>
        <dbReference type="ARBA" id="ARBA00022452"/>
    </source>
</evidence>
<proteinExistence type="inferred from homology"/>
<evidence type="ECO:0000259" key="15">
    <source>
        <dbReference type="Pfam" id="PF07715"/>
    </source>
</evidence>
<evidence type="ECO:0000256" key="2">
    <source>
        <dbReference type="ARBA" id="ARBA00009810"/>
    </source>
</evidence>
<dbReference type="PANTHER" id="PTHR32552:SF83">
    <property type="entry name" value="BLR3904 PROTEIN"/>
    <property type="match status" value="1"/>
</dbReference>
<keyword evidence="7 10" id="KW-0472">Membrane</keyword>
<dbReference type="GO" id="GO:0009279">
    <property type="term" value="C:cell outer membrane"/>
    <property type="evidence" value="ECO:0007669"/>
    <property type="project" value="UniProtKB-SubCell"/>
</dbReference>
<dbReference type="NCBIfam" id="TIGR01783">
    <property type="entry name" value="TonB-siderophor"/>
    <property type="match status" value="1"/>
</dbReference>
<reference evidence="17" key="1">
    <citation type="submission" date="2016-10" db="EMBL/GenBank/DDBJ databases">
        <authorList>
            <person name="Varghese N."/>
            <person name="Submissions S."/>
        </authorList>
    </citation>
    <scope>NUCLEOTIDE SEQUENCE [LARGE SCALE GENOMIC DNA]</scope>
    <source>
        <strain evidence="17">DSM 6150</strain>
    </source>
</reference>
<evidence type="ECO:0000256" key="5">
    <source>
        <dbReference type="ARBA" id="ARBA00022692"/>
    </source>
</evidence>
<feature type="region of interest" description="Disordered" evidence="12">
    <location>
        <begin position="415"/>
        <end position="435"/>
    </location>
</feature>
<dbReference type="OrthoDB" id="9790771at2"/>
<keyword evidence="9 10" id="KW-0998">Cell outer membrane</keyword>
<keyword evidence="13" id="KW-0732">Signal</keyword>
<dbReference type="RefSeq" id="WP_091197008.1">
    <property type="nucleotide sequence ID" value="NZ_FOVE01000020.1"/>
</dbReference>
<evidence type="ECO:0000256" key="12">
    <source>
        <dbReference type="SAM" id="MobiDB-lite"/>
    </source>
</evidence>
<dbReference type="STRING" id="83765.SAMN05660284_02460"/>
<feature type="region of interest" description="Disordered" evidence="12">
    <location>
        <begin position="55"/>
        <end position="78"/>
    </location>
</feature>
<evidence type="ECO:0000256" key="9">
    <source>
        <dbReference type="ARBA" id="ARBA00023237"/>
    </source>
</evidence>
<dbReference type="Pfam" id="PF07715">
    <property type="entry name" value="Plug"/>
    <property type="match status" value="1"/>
</dbReference>
<dbReference type="Proteomes" id="UP000242869">
    <property type="component" value="Unassembled WGS sequence"/>
</dbReference>
<gene>
    <name evidence="16" type="ORF">SAMN05660284_02460</name>
</gene>
<dbReference type="SUPFAM" id="SSF56935">
    <property type="entry name" value="Porins"/>
    <property type="match status" value="1"/>
</dbReference>
<comment type="subcellular location">
    <subcellularLocation>
        <location evidence="1 10">Cell outer membrane</location>
        <topology evidence="1 10">Multi-pass membrane protein</topology>
    </subcellularLocation>
</comment>
<dbReference type="GO" id="GO:0015891">
    <property type="term" value="P:siderophore transport"/>
    <property type="evidence" value="ECO:0007669"/>
    <property type="project" value="InterPro"/>
</dbReference>
<keyword evidence="8 16" id="KW-0675">Receptor</keyword>
<dbReference type="PROSITE" id="PS51257">
    <property type="entry name" value="PROKAR_LIPOPROTEIN"/>
    <property type="match status" value="1"/>
</dbReference>
<evidence type="ECO:0000256" key="3">
    <source>
        <dbReference type="ARBA" id="ARBA00022448"/>
    </source>
</evidence>
<dbReference type="InterPro" id="IPR037066">
    <property type="entry name" value="Plug_dom_sf"/>
</dbReference>
<evidence type="ECO:0000256" key="10">
    <source>
        <dbReference type="PROSITE-ProRule" id="PRU01360"/>
    </source>
</evidence>
<dbReference type="InterPro" id="IPR039426">
    <property type="entry name" value="TonB-dep_rcpt-like"/>
</dbReference>
<protein>
    <submittedName>
        <fullName evidence="16">Catecholate siderophore receptor</fullName>
    </submittedName>
</protein>
<dbReference type="Pfam" id="PF00593">
    <property type="entry name" value="TonB_dep_Rec_b-barrel"/>
    <property type="match status" value="1"/>
</dbReference>
<feature type="chain" id="PRO_5017382448" evidence="13">
    <location>
        <begin position="35"/>
        <end position="751"/>
    </location>
</feature>
<dbReference type="PROSITE" id="PS52016">
    <property type="entry name" value="TONB_DEPENDENT_REC_3"/>
    <property type="match status" value="1"/>
</dbReference>
<dbReference type="CDD" id="cd01347">
    <property type="entry name" value="ligand_gated_channel"/>
    <property type="match status" value="1"/>
</dbReference>
<evidence type="ECO:0000256" key="13">
    <source>
        <dbReference type="SAM" id="SignalP"/>
    </source>
</evidence>
<dbReference type="AlphaFoldDB" id="A0A1I5CPL7"/>
<feature type="domain" description="TonB-dependent receptor plug" evidence="15">
    <location>
        <begin position="80"/>
        <end position="178"/>
    </location>
</feature>
<dbReference type="Gene3D" id="2.40.170.20">
    <property type="entry name" value="TonB-dependent receptor, beta-barrel domain"/>
    <property type="match status" value="1"/>
</dbReference>
<keyword evidence="6 11" id="KW-0798">TonB box</keyword>
<keyword evidence="4 10" id="KW-1134">Transmembrane beta strand</keyword>
<evidence type="ECO:0000256" key="6">
    <source>
        <dbReference type="ARBA" id="ARBA00023077"/>
    </source>
</evidence>
<comment type="similarity">
    <text evidence="2 10 11">Belongs to the TonB-dependent receptor family.</text>
</comment>
<accession>A0A1I5CPL7</accession>
<dbReference type="GO" id="GO:0038023">
    <property type="term" value="F:signaling receptor activity"/>
    <property type="evidence" value="ECO:0007669"/>
    <property type="project" value="InterPro"/>
</dbReference>
<sequence length="751" mass="81223">MKPVHTLRSSAPPTRLTTLALLLIGLGCSGNALSAPESTATPASDTVLPATVVEASTEPPPGKETLRATTTSIGKGKQALRDIPQSVTVVTEKLIDDRNLDTMKEALKNTSGVSFQAAEGGEEDIRLRGFSLQSSGDVFIDGMRDPAFYDRDSFNWDRLEVLRGSASMLFGRGSTGGAVNQVTKKPLLNTQHEVSLTAGTGDFFRTTGDFNFKTGESAALRINAMANTADNDGAGIKKGGIAPTFSWGIGTADEFTLGFYYLKNDNGINYGLPWLTPGKSGGNYLWNTDPRNYYGMASDYNVTGTTQYSASHLHRFMNGDELKTQLRIASYQRDQRASAIRFANASLQPDGKTVTSDTFGDSTVLTRGTNIKIMDMDTQYLQSDYSGKFKVQGKEHAVLAGVDMAHESFSNSATSLPSGVTLTKPTTTVGTPDDGASVNESLRIVTENRRFDSRALGIYAQDTIQIAPMWKILGGLRWDLFKGSYENLASTATSNNNCGVAAKAEIGRTDSLLSKRFGVLFQPTSRQSYHLSYGTSFNTSGDAYQYDAGTVKVDPESSRNIELGAKLDSSDGRFTTRLALFHATKYNERNRDSDTVNACNYVLSGERHAAGAEIDLAGRLTPAWEVFASYAYIPVARVDSSTGATGTEAVGSRPGLTPRHSGTFWTTYKLTSELRIGGGINFRSRDTPAGSTIQAPAYVTGDLMAEYDLGSHAYKLNITNITNEHYADYLYRGHYVAGKARAAQLTVSFRF</sequence>
<keyword evidence="3 10" id="KW-0813">Transport</keyword>
<name>A0A1I5CPL7_9NEIS</name>
<evidence type="ECO:0000256" key="7">
    <source>
        <dbReference type="ARBA" id="ARBA00023136"/>
    </source>
</evidence>
<dbReference type="EMBL" id="FOVE01000020">
    <property type="protein sequence ID" value="SFN88852.1"/>
    <property type="molecule type" value="Genomic_DNA"/>
</dbReference>
<evidence type="ECO:0000259" key="14">
    <source>
        <dbReference type="Pfam" id="PF00593"/>
    </source>
</evidence>
<evidence type="ECO:0000313" key="17">
    <source>
        <dbReference type="Proteomes" id="UP000242869"/>
    </source>
</evidence>
<dbReference type="InterPro" id="IPR010105">
    <property type="entry name" value="TonB_sidphr_rcpt"/>
</dbReference>
<keyword evidence="17" id="KW-1185">Reference proteome</keyword>
<dbReference type="InterPro" id="IPR012910">
    <property type="entry name" value="Plug_dom"/>
</dbReference>
<dbReference type="PANTHER" id="PTHR32552">
    <property type="entry name" value="FERRICHROME IRON RECEPTOR-RELATED"/>
    <property type="match status" value="1"/>
</dbReference>
<evidence type="ECO:0000256" key="11">
    <source>
        <dbReference type="RuleBase" id="RU003357"/>
    </source>
</evidence>
<feature type="domain" description="TonB-dependent receptor-like beta-barrel" evidence="14">
    <location>
        <begin position="247"/>
        <end position="721"/>
    </location>
</feature>
<evidence type="ECO:0000256" key="8">
    <source>
        <dbReference type="ARBA" id="ARBA00023170"/>
    </source>
</evidence>